<dbReference type="Pfam" id="PF01387">
    <property type="entry name" value="Synuclein"/>
    <property type="match status" value="1"/>
</dbReference>
<dbReference type="InterPro" id="IPR002461">
    <property type="entry name" value="Synuclein_beta"/>
</dbReference>
<dbReference type="GO" id="GO:0008345">
    <property type="term" value="P:larval locomotory behavior"/>
    <property type="evidence" value="ECO:0007669"/>
    <property type="project" value="Ensembl"/>
</dbReference>
<keyword evidence="5" id="KW-1185">Reference proteome</keyword>
<evidence type="ECO:0000313" key="4">
    <source>
        <dbReference type="Ensembl" id="ENSAPOP00000005387.1"/>
    </source>
</evidence>
<evidence type="ECO:0000313" key="5">
    <source>
        <dbReference type="Proteomes" id="UP000257200"/>
    </source>
</evidence>
<dbReference type="Proteomes" id="UP000257200">
    <property type="component" value="Unplaced"/>
</dbReference>
<dbReference type="STRING" id="80966.ENSAPOP00000005387"/>
<dbReference type="GO" id="GO:0007268">
    <property type="term" value="P:chemical synaptic transmission"/>
    <property type="evidence" value="ECO:0007669"/>
    <property type="project" value="TreeGrafter"/>
</dbReference>
<dbReference type="GO" id="GO:0043679">
    <property type="term" value="C:axon terminus"/>
    <property type="evidence" value="ECO:0007669"/>
    <property type="project" value="TreeGrafter"/>
</dbReference>
<dbReference type="GO" id="GO:0043025">
    <property type="term" value="C:neuronal cell body"/>
    <property type="evidence" value="ECO:0007669"/>
    <property type="project" value="TreeGrafter"/>
</dbReference>
<dbReference type="GeneTree" id="ENSGT00950000183175"/>
<dbReference type="Ensembl" id="ENSAPOT00000008430.1">
    <property type="protein sequence ID" value="ENSAPOP00000005387.1"/>
    <property type="gene ID" value="ENSAPOG00000007078.1"/>
</dbReference>
<feature type="compositionally biased region" description="Acidic residues" evidence="3">
    <location>
        <begin position="138"/>
        <end position="159"/>
    </location>
</feature>
<evidence type="ECO:0000256" key="2">
    <source>
        <dbReference type="RuleBase" id="RU361225"/>
    </source>
</evidence>
<dbReference type="PANTHER" id="PTHR13820:SF4">
    <property type="entry name" value="BETA-SYNUCLEIN"/>
    <property type="match status" value="1"/>
</dbReference>
<reference evidence="4" key="1">
    <citation type="submission" date="2025-08" db="UniProtKB">
        <authorList>
            <consortium name="Ensembl"/>
        </authorList>
    </citation>
    <scope>IDENTIFICATION</scope>
</reference>
<sequence length="159" mass="16969">MPVNASSLLPVCFGRTDSATVWEGRERDNLSTSWKGCISSAKMDVFMKGLSKAKEGMAVAAEKTKEGVAVAAEKTKEGVMFVGNKAKDSVGTVAEKTTGAVGNIVAATGLVKKDEFPTDMNPEEYGQEAMEGQGEAMLEPEGETYDESQQESQDYEPEA</sequence>
<name>A0A3Q1EPJ9_9TELE</name>
<dbReference type="InterPro" id="IPR001058">
    <property type="entry name" value="Synuclein"/>
</dbReference>
<dbReference type="PRINTS" id="PR01211">
    <property type="entry name" value="SYNUCLEIN"/>
</dbReference>
<dbReference type="GO" id="GO:0005737">
    <property type="term" value="C:cytoplasm"/>
    <property type="evidence" value="ECO:0007669"/>
    <property type="project" value="InterPro"/>
</dbReference>
<dbReference type="PANTHER" id="PTHR13820">
    <property type="entry name" value="SYNUCLEIN"/>
    <property type="match status" value="1"/>
</dbReference>
<accession>A0A3Q1EPJ9</accession>
<dbReference type="InParanoid" id="A0A3Q1EPJ9"/>
<evidence type="ECO:0000256" key="1">
    <source>
        <dbReference type="ARBA" id="ARBA00009147"/>
    </source>
</evidence>
<dbReference type="GO" id="GO:0048488">
    <property type="term" value="P:synaptic vesicle endocytosis"/>
    <property type="evidence" value="ECO:0007669"/>
    <property type="project" value="TreeGrafter"/>
</dbReference>
<proteinExistence type="inferred from homology"/>
<dbReference type="GO" id="GO:0071542">
    <property type="term" value="P:dopaminergic neuron differentiation"/>
    <property type="evidence" value="ECO:0007669"/>
    <property type="project" value="Ensembl"/>
</dbReference>
<reference evidence="4" key="2">
    <citation type="submission" date="2025-09" db="UniProtKB">
        <authorList>
            <consortium name="Ensembl"/>
        </authorList>
    </citation>
    <scope>IDENTIFICATION</scope>
</reference>
<comment type="similarity">
    <text evidence="1 2">Belongs to the synuclein family.</text>
</comment>
<protein>
    <recommendedName>
        <fullName evidence="2">Beta-synuclein</fullName>
    </recommendedName>
</protein>
<dbReference type="PRINTS" id="PR01213">
    <property type="entry name" value="BSYNUCLEIN"/>
</dbReference>
<dbReference type="SUPFAM" id="SSF118375">
    <property type="entry name" value="Synuclein"/>
    <property type="match status" value="1"/>
</dbReference>
<dbReference type="FunCoup" id="A0A3Q1EPJ9">
    <property type="interactions" value="719"/>
</dbReference>
<dbReference type="Gene3D" id="1.10.287.700">
    <property type="entry name" value="Helix hairpin bin"/>
    <property type="match status" value="2"/>
</dbReference>
<dbReference type="GO" id="GO:0050808">
    <property type="term" value="P:synapse organization"/>
    <property type="evidence" value="ECO:0007669"/>
    <property type="project" value="TreeGrafter"/>
</dbReference>
<evidence type="ECO:0000256" key="3">
    <source>
        <dbReference type="SAM" id="MobiDB-lite"/>
    </source>
</evidence>
<dbReference type="AlphaFoldDB" id="A0A3Q1EPJ9"/>
<dbReference type="GO" id="GO:1903136">
    <property type="term" value="F:cuprous ion binding"/>
    <property type="evidence" value="ECO:0007669"/>
    <property type="project" value="TreeGrafter"/>
</dbReference>
<feature type="region of interest" description="Disordered" evidence="3">
    <location>
        <begin position="115"/>
        <end position="159"/>
    </location>
</feature>
<organism evidence="4 5">
    <name type="scientific">Acanthochromis polyacanthus</name>
    <name type="common">spiny chromis</name>
    <dbReference type="NCBI Taxonomy" id="80966"/>
    <lineage>
        <taxon>Eukaryota</taxon>
        <taxon>Metazoa</taxon>
        <taxon>Chordata</taxon>
        <taxon>Craniata</taxon>
        <taxon>Vertebrata</taxon>
        <taxon>Euteleostomi</taxon>
        <taxon>Actinopterygii</taxon>
        <taxon>Neopterygii</taxon>
        <taxon>Teleostei</taxon>
        <taxon>Neoteleostei</taxon>
        <taxon>Acanthomorphata</taxon>
        <taxon>Ovalentaria</taxon>
        <taxon>Pomacentridae</taxon>
        <taxon>Acanthochromis</taxon>
    </lineage>
</organism>